<dbReference type="Pfam" id="PF09339">
    <property type="entry name" value="HTH_IclR"/>
    <property type="match status" value="1"/>
</dbReference>
<dbReference type="PROSITE" id="PS51078">
    <property type="entry name" value="ICLR_ED"/>
    <property type="match status" value="1"/>
</dbReference>
<evidence type="ECO:0000256" key="1">
    <source>
        <dbReference type="ARBA" id="ARBA00023015"/>
    </source>
</evidence>
<dbReference type="GO" id="GO:0003677">
    <property type="term" value="F:DNA binding"/>
    <property type="evidence" value="ECO:0007669"/>
    <property type="project" value="UniProtKB-KW"/>
</dbReference>
<evidence type="ECO:0000313" key="6">
    <source>
        <dbReference type="EMBL" id="TQM01772.1"/>
    </source>
</evidence>
<evidence type="ECO:0000259" key="5">
    <source>
        <dbReference type="PROSITE" id="PS51078"/>
    </source>
</evidence>
<feature type="domain" description="IclR-ED" evidence="5">
    <location>
        <begin position="81"/>
        <end position="230"/>
    </location>
</feature>
<dbReference type="SUPFAM" id="SSF55781">
    <property type="entry name" value="GAF domain-like"/>
    <property type="match status" value="1"/>
</dbReference>
<dbReference type="InterPro" id="IPR050707">
    <property type="entry name" value="HTH_MetabolicPath_Reg"/>
</dbReference>
<dbReference type="InterPro" id="IPR011991">
    <property type="entry name" value="ArsR-like_HTH"/>
</dbReference>
<dbReference type="PANTHER" id="PTHR30136:SF39">
    <property type="entry name" value="TRANSCRIPTIONAL REGULATORY PROTEIN"/>
    <property type="match status" value="1"/>
</dbReference>
<dbReference type="Proteomes" id="UP000315677">
    <property type="component" value="Unassembled WGS sequence"/>
</dbReference>
<dbReference type="AlphaFoldDB" id="A0A543CXE8"/>
<keyword evidence="2" id="KW-0238">DNA-binding</keyword>
<dbReference type="PROSITE" id="PS51077">
    <property type="entry name" value="HTH_ICLR"/>
    <property type="match status" value="1"/>
</dbReference>
<dbReference type="PANTHER" id="PTHR30136">
    <property type="entry name" value="HELIX-TURN-HELIX TRANSCRIPTIONAL REGULATOR, ICLR FAMILY"/>
    <property type="match status" value="1"/>
</dbReference>
<dbReference type="InterPro" id="IPR036390">
    <property type="entry name" value="WH_DNA-bd_sf"/>
</dbReference>
<dbReference type="EMBL" id="VFPA01000008">
    <property type="protein sequence ID" value="TQM01772.1"/>
    <property type="molecule type" value="Genomic_DNA"/>
</dbReference>
<dbReference type="InterPro" id="IPR036388">
    <property type="entry name" value="WH-like_DNA-bd_sf"/>
</dbReference>
<reference evidence="6 7" key="1">
    <citation type="submission" date="2019-06" db="EMBL/GenBank/DDBJ databases">
        <title>Sequencing the genomes of 1000 actinobacteria strains.</title>
        <authorList>
            <person name="Klenk H.-P."/>
        </authorList>
    </citation>
    <scope>NUCLEOTIDE SEQUENCE [LARGE SCALE GENOMIC DNA]</scope>
    <source>
        <strain evidence="6 7">DSM 45301</strain>
    </source>
</reference>
<accession>A0A543CXE8</accession>
<dbReference type="GO" id="GO:0045892">
    <property type="term" value="P:negative regulation of DNA-templated transcription"/>
    <property type="evidence" value="ECO:0007669"/>
    <property type="project" value="TreeGrafter"/>
</dbReference>
<gene>
    <name evidence="6" type="ORF">FB558_8287</name>
</gene>
<dbReference type="Gene3D" id="3.30.450.40">
    <property type="match status" value="2"/>
</dbReference>
<organism evidence="6 7">
    <name type="scientific">Pseudonocardia kunmingensis</name>
    <dbReference type="NCBI Taxonomy" id="630975"/>
    <lineage>
        <taxon>Bacteria</taxon>
        <taxon>Bacillati</taxon>
        <taxon>Actinomycetota</taxon>
        <taxon>Actinomycetes</taxon>
        <taxon>Pseudonocardiales</taxon>
        <taxon>Pseudonocardiaceae</taxon>
        <taxon>Pseudonocardia</taxon>
    </lineage>
</organism>
<dbReference type="InterPro" id="IPR014757">
    <property type="entry name" value="Tscrpt_reg_IclR_C"/>
</dbReference>
<comment type="caution">
    <text evidence="6">The sequence shown here is derived from an EMBL/GenBank/DDBJ whole genome shotgun (WGS) entry which is preliminary data.</text>
</comment>
<sequence length="231" mass="24115">MDGSYAEPMTIDPLAGAETGPVIRSTGVGVLDRVVAVLDAVEIRRMTASELARHLGLSTPTAHRLVGSMMAHGLLSRDEDGRLRLGARFSLPYLEQVATPVLSALQQRTGETAQIWVLRGEHRLCAASVDSPAELRASVPVGTLLPLTAGGSAARILTEPTTAPGWVESISHRTPGLCSVSAPVRRPSGETVAAVCVSAPILRVGEDGPGARYGDDVVDAAAQLSDTLRQA</sequence>
<dbReference type="CDD" id="cd00090">
    <property type="entry name" value="HTH_ARSR"/>
    <property type="match status" value="1"/>
</dbReference>
<dbReference type="Gene3D" id="1.10.10.10">
    <property type="entry name" value="Winged helix-like DNA-binding domain superfamily/Winged helix DNA-binding domain"/>
    <property type="match status" value="1"/>
</dbReference>
<protein>
    <submittedName>
        <fullName evidence="6">IclR family transcriptional regulator</fullName>
    </submittedName>
</protein>
<dbReference type="SUPFAM" id="SSF46785">
    <property type="entry name" value="Winged helix' DNA-binding domain"/>
    <property type="match status" value="1"/>
</dbReference>
<evidence type="ECO:0000313" key="7">
    <source>
        <dbReference type="Proteomes" id="UP000315677"/>
    </source>
</evidence>
<evidence type="ECO:0000256" key="3">
    <source>
        <dbReference type="ARBA" id="ARBA00023163"/>
    </source>
</evidence>
<dbReference type="InterPro" id="IPR029016">
    <property type="entry name" value="GAF-like_dom_sf"/>
</dbReference>
<proteinExistence type="predicted"/>
<name>A0A543CXE8_9PSEU</name>
<dbReference type="InterPro" id="IPR005471">
    <property type="entry name" value="Tscrpt_reg_IclR_N"/>
</dbReference>
<keyword evidence="1" id="KW-0805">Transcription regulation</keyword>
<dbReference type="GO" id="GO:0003700">
    <property type="term" value="F:DNA-binding transcription factor activity"/>
    <property type="evidence" value="ECO:0007669"/>
    <property type="project" value="TreeGrafter"/>
</dbReference>
<dbReference type="SMART" id="SM00346">
    <property type="entry name" value="HTH_ICLR"/>
    <property type="match status" value="1"/>
</dbReference>
<keyword evidence="7" id="KW-1185">Reference proteome</keyword>
<feature type="domain" description="HTH iclR-type" evidence="4">
    <location>
        <begin position="28"/>
        <end position="87"/>
    </location>
</feature>
<evidence type="ECO:0000259" key="4">
    <source>
        <dbReference type="PROSITE" id="PS51077"/>
    </source>
</evidence>
<evidence type="ECO:0000256" key="2">
    <source>
        <dbReference type="ARBA" id="ARBA00023125"/>
    </source>
</evidence>
<keyword evidence="3" id="KW-0804">Transcription</keyword>